<evidence type="ECO:0000259" key="17">
    <source>
        <dbReference type="PROSITE" id="PS51757"/>
    </source>
</evidence>
<dbReference type="GO" id="GO:0005524">
    <property type="term" value="F:ATP binding"/>
    <property type="evidence" value="ECO:0007669"/>
    <property type="project" value="UniProtKB-KW"/>
</dbReference>
<name>A0A3B5MTD2_9TELE</name>
<evidence type="ECO:0000256" key="1">
    <source>
        <dbReference type="ARBA" id="ARBA00008314"/>
    </source>
</evidence>
<dbReference type="CDD" id="cd11827">
    <property type="entry name" value="SH3_MyoIe_If_like"/>
    <property type="match status" value="1"/>
</dbReference>
<dbReference type="Gene3D" id="6.20.240.20">
    <property type="match status" value="1"/>
</dbReference>
<dbReference type="InterPro" id="IPR036028">
    <property type="entry name" value="SH3-like_dom_sf"/>
</dbReference>
<dbReference type="PROSITE" id="PS51757">
    <property type="entry name" value="TH1"/>
    <property type="match status" value="1"/>
</dbReference>
<dbReference type="PROSITE" id="PS51456">
    <property type="entry name" value="MYOSIN_MOTOR"/>
    <property type="match status" value="1"/>
</dbReference>
<keyword evidence="19" id="KW-1185">Reference proteome</keyword>
<dbReference type="GO" id="GO:0007015">
    <property type="term" value="P:actin filament organization"/>
    <property type="evidence" value="ECO:0007669"/>
    <property type="project" value="TreeGrafter"/>
</dbReference>
<keyword evidence="2 12" id="KW-0728">SH3 domain</keyword>
<evidence type="ECO:0000256" key="9">
    <source>
        <dbReference type="ARBA" id="ARBA00023203"/>
    </source>
</evidence>
<dbReference type="InterPro" id="IPR027417">
    <property type="entry name" value="P-loop_NTPase"/>
</dbReference>
<dbReference type="InterPro" id="IPR001609">
    <property type="entry name" value="Myosin_head_motor_dom-like"/>
</dbReference>
<comment type="caution">
    <text evidence="13">Lacks conserved residue(s) required for the propagation of feature annotation.</text>
</comment>
<feature type="domain" description="SH3" evidence="15">
    <location>
        <begin position="624"/>
        <end position="681"/>
    </location>
</feature>
<dbReference type="InterPro" id="IPR010926">
    <property type="entry name" value="Myosin_TH1"/>
</dbReference>
<keyword evidence="3" id="KW-0547">Nucleotide-binding</keyword>
<dbReference type="InterPro" id="IPR036961">
    <property type="entry name" value="Kinesin_motor_dom_sf"/>
</dbReference>
<keyword evidence="8" id="KW-0505">Motor protein</keyword>
<reference evidence="18" key="1">
    <citation type="submission" date="2025-08" db="UniProtKB">
        <authorList>
            <consortium name="Ensembl"/>
        </authorList>
    </citation>
    <scope>IDENTIFICATION</scope>
</reference>
<dbReference type="PROSITE" id="PS50002">
    <property type="entry name" value="SH3"/>
    <property type="match status" value="1"/>
</dbReference>
<sequence>VPPTAVRREGTDHRSSTRHCFFFFYFQKNGFEQFCINFVNEKLQQIFIELTLKAEQEEYVQEGIRWTPIEYFNNKVVCDLIESKLNPPGVMSILDDVCATMHAKGEGADQTLLQKLQGQIGTHEHFSSWNRGFIIHHYAGKVSYDVGGFCERNRDVLFNDIIELMQSSEYLFIRALFPENLEVEKRGRPTTASSKIKKQANSLVQTLMKCTPHYIRCIKPNETKRPRDWEETRVRHQVEYLGLRENIRVRRAGYAYRRVFNKFLHRYAILTRETWPKWRGEQRQGVLHLLRSVNMDQDQFQLGTAKVFIKAPESYFLLQHQLKGSALCLCRVLVQFESSHILLFPASDILLNKKERRKNSINRNFVGDYIGTDNHPEIRQFVGRRERIDFADVVVKFDRRFKTTKCDLILTPKFLYLIGREKVKQGPDKGQIREVLKRKIQLNRIQSVSLSTLQDDFFVVHEEEYDSVLQSVFKTEFLSLLVKRYQENTDRKLALKFNNLLEFKVKKGRHLFSSSGSRQIQFQAGQGDEVVLKPSGKVLHVSIGPGLPKNSRPTRKDNRKSRYMGGQAPPTYQNHSGTSCSLSGPEPLRNRGRGFQRRPRSGGVRRLSKEVKPVPGAGRPKPKPRSPQCRALYAYDAQDTDELSFNADDVIEILTEDLSGWWFGRLRGKEGMFPGNYVEKI</sequence>
<evidence type="ECO:0000259" key="16">
    <source>
        <dbReference type="PROSITE" id="PS51456"/>
    </source>
</evidence>
<dbReference type="SMART" id="SM00242">
    <property type="entry name" value="MYSc"/>
    <property type="match status" value="1"/>
</dbReference>
<protein>
    <recommendedName>
        <fullName evidence="11">Osteoclast-stimulating factor 1</fullName>
    </recommendedName>
</protein>
<comment type="function">
    <text evidence="10">Induces bone resorption, acting probably through a signaling cascade which results in the secretion of factor(s) enhancing osteoclast formation and activity.</text>
</comment>
<keyword evidence="9 13" id="KW-0009">Actin-binding</keyword>
<dbReference type="GO" id="GO:0016459">
    <property type="term" value="C:myosin complex"/>
    <property type="evidence" value="ECO:0007669"/>
    <property type="project" value="UniProtKB-KW"/>
</dbReference>
<dbReference type="PRINTS" id="PR00193">
    <property type="entry name" value="MYOSINHEAVY"/>
</dbReference>
<dbReference type="PANTHER" id="PTHR13140">
    <property type="entry name" value="MYOSIN"/>
    <property type="match status" value="1"/>
</dbReference>
<dbReference type="PRINTS" id="PR00452">
    <property type="entry name" value="SH3DOMAIN"/>
</dbReference>
<dbReference type="Pfam" id="PF00063">
    <property type="entry name" value="Myosin_head"/>
    <property type="match status" value="1"/>
</dbReference>
<feature type="compositionally biased region" description="Basic residues" evidence="14">
    <location>
        <begin position="590"/>
        <end position="600"/>
    </location>
</feature>
<evidence type="ECO:0000313" key="18">
    <source>
        <dbReference type="Ensembl" id="ENSXCOP00000027669.1"/>
    </source>
</evidence>
<dbReference type="GeneTree" id="ENSGT00940000165572"/>
<feature type="compositionally biased region" description="Polar residues" evidence="14">
    <location>
        <begin position="570"/>
        <end position="582"/>
    </location>
</feature>
<evidence type="ECO:0000256" key="7">
    <source>
        <dbReference type="ARBA" id="ARBA00023123"/>
    </source>
</evidence>
<dbReference type="PANTHER" id="PTHR13140:SF865">
    <property type="entry name" value="MYOSIN IEB"/>
    <property type="match status" value="1"/>
</dbReference>
<dbReference type="GO" id="GO:0006897">
    <property type="term" value="P:endocytosis"/>
    <property type="evidence" value="ECO:0007669"/>
    <property type="project" value="TreeGrafter"/>
</dbReference>
<evidence type="ECO:0000256" key="10">
    <source>
        <dbReference type="ARBA" id="ARBA00037432"/>
    </source>
</evidence>
<keyword evidence="5" id="KW-0112">Calmodulin-binding</keyword>
<dbReference type="InterPro" id="IPR001452">
    <property type="entry name" value="SH3_domain"/>
</dbReference>
<dbReference type="Ensembl" id="ENSXCOT00000028004.1">
    <property type="protein sequence ID" value="ENSXCOP00000027669.1"/>
    <property type="gene ID" value="ENSXCOG00000020625.1"/>
</dbReference>
<reference evidence="18" key="2">
    <citation type="submission" date="2025-09" db="UniProtKB">
        <authorList>
            <consortium name="Ensembl"/>
        </authorList>
    </citation>
    <scope>IDENTIFICATION</scope>
</reference>
<feature type="region of interest" description="Disordered" evidence="14">
    <location>
        <begin position="541"/>
        <end position="628"/>
    </location>
</feature>
<dbReference type="FunFam" id="1.20.58.530:FF:000007">
    <property type="entry name" value="Myosin IE"/>
    <property type="match status" value="1"/>
</dbReference>
<evidence type="ECO:0000313" key="19">
    <source>
        <dbReference type="Proteomes" id="UP000261380"/>
    </source>
</evidence>
<keyword evidence="4" id="KW-0067">ATP-binding</keyword>
<feature type="region of interest" description="Actin-binding" evidence="13">
    <location>
        <begin position="200"/>
        <end position="222"/>
    </location>
</feature>
<accession>A0A3B5MTD2</accession>
<evidence type="ECO:0000256" key="11">
    <source>
        <dbReference type="ARBA" id="ARBA00040640"/>
    </source>
</evidence>
<proteinExistence type="inferred from homology"/>
<dbReference type="FunFam" id="2.30.30.40:FF:000072">
    <property type="entry name" value="Unconventional Myosin IB"/>
    <property type="match status" value="1"/>
</dbReference>
<dbReference type="SMART" id="SM00326">
    <property type="entry name" value="SH3"/>
    <property type="match status" value="1"/>
</dbReference>
<dbReference type="Pfam" id="PF00018">
    <property type="entry name" value="SH3_1"/>
    <property type="match status" value="1"/>
</dbReference>
<evidence type="ECO:0000256" key="4">
    <source>
        <dbReference type="ARBA" id="ARBA00022840"/>
    </source>
</evidence>
<organism evidence="18 19">
    <name type="scientific">Xiphophorus couchianus</name>
    <name type="common">Monterrey platyfish</name>
    <dbReference type="NCBI Taxonomy" id="32473"/>
    <lineage>
        <taxon>Eukaryota</taxon>
        <taxon>Metazoa</taxon>
        <taxon>Chordata</taxon>
        <taxon>Craniata</taxon>
        <taxon>Vertebrata</taxon>
        <taxon>Euteleostomi</taxon>
        <taxon>Actinopterygii</taxon>
        <taxon>Neopterygii</taxon>
        <taxon>Teleostei</taxon>
        <taxon>Neoteleostei</taxon>
        <taxon>Acanthomorphata</taxon>
        <taxon>Ovalentaria</taxon>
        <taxon>Atherinomorphae</taxon>
        <taxon>Cyprinodontiformes</taxon>
        <taxon>Poeciliidae</taxon>
        <taxon>Poeciliinae</taxon>
        <taxon>Xiphophorus</taxon>
    </lineage>
</organism>
<evidence type="ECO:0000256" key="8">
    <source>
        <dbReference type="ARBA" id="ARBA00023175"/>
    </source>
</evidence>
<evidence type="ECO:0000256" key="2">
    <source>
        <dbReference type="ARBA" id="ARBA00022443"/>
    </source>
</evidence>
<dbReference type="Gene3D" id="2.30.30.40">
    <property type="entry name" value="SH3 Domains"/>
    <property type="match status" value="1"/>
</dbReference>
<feature type="domain" description="TH1" evidence="17">
    <location>
        <begin position="354"/>
        <end position="545"/>
    </location>
</feature>
<dbReference type="Proteomes" id="UP000261380">
    <property type="component" value="Unplaced"/>
</dbReference>
<dbReference type="GO" id="GO:0051015">
    <property type="term" value="F:actin filament binding"/>
    <property type="evidence" value="ECO:0007669"/>
    <property type="project" value="TreeGrafter"/>
</dbReference>
<dbReference type="SUPFAM" id="SSF50044">
    <property type="entry name" value="SH3-domain"/>
    <property type="match status" value="1"/>
</dbReference>
<evidence type="ECO:0000256" key="12">
    <source>
        <dbReference type="PROSITE-ProRule" id="PRU00192"/>
    </source>
</evidence>
<dbReference type="GO" id="GO:0005737">
    <property type="term" value="C:cytoplasm"/>
    <property type="evidence" value="ECO:0007669"/>
    <property type="project" value="TreeGrafter"/>
</dbReference>
<dbReference type="Pfam" id="PF06017">
    <property type="entry name" value="Myosin_TH1"/>
    <property type="match status" value="1"/>
</dbReference>
<dbReference type="GO" id="GO:0000146">
    <property type="term" value="F:microfilament motor activity"/>
    <property type="evidence" value="ECO:0007669"/>
    <property type="project" value="TreeGrafter"/>
</dbReference>
<dbReference type="GO" id="GO:0005902">
    <property type="term" value="C:microvillus"/>
    <property type="evidence" value="ECO:0007669"/>
    <property type="project" value="TreeGrafter"/>
</dbReference>
<evidence type="ECO:0000256" key="5">
    <source>
        <dbReference type="ARBA" id="ARBA00022860"/>
    </source>
</evidence>
<evidence type="ECO:0000259" key="15">
    <source>
        <dbReference type="PROSITE" id="PS50002"/>
    </source>
</evidence>
<evidence type="ECO:0000256" key="13">
    <source>
        <dbReference type="PROSITE-ProRule" id="PRU00782"/>
    </source>
</evidence>
<evidence type="ECO:0000256" key="3">
    <source>
        <dbReference type="ARBA" id="ARBA00022741"/>
    </source>
</evidence>
<dbReference type="Gene3D" id="1.20.58.530">
    <property type="match status" value="1"/>
</dbReference>
<evidence type="ECO:0000256" key="14">
    <source>
        <dbReference type="SAM" id="MobiDB-lite"/>
    </source>
</evidence>
<feature type="domain" description="Myosin motor" evidence="16">
    <location>
        <begin position="1"/>
        <end position="323"/>
    </location>
</feature>
<dbReference type="Gene3D" id="3.40.850.10">
    <property type="entry name" value="Kinesin motor domain"/>
    <property type="match status" value="1"/>
</dbReference>
<dbReference type="GO" id="GO:0005886">
    <property type="term" value="C:plasma membrane"/>
    <property type="evidence" value="ECO:0007669"/>
    <property type="project" value="TreeGrafter"/>
</dbReference>
<comment type="similarity">
    <text evidence="1 13">Belongs to the TRAFAC class myosin-kinesin ATPase superfamily. Myosin family.</text>
</comment>
<dbReference type="SUPFAM" id="SSF52540">
    <property type="entry name" value="P-loop containing nucleoside triphosphate hydrolases"/>
    <property type="match status" value="1"/>
</dbReference>
<dbReference type="AlphaFoldDB" id="A0A3B5MTD2"/>
<keyword evidence="7 13" id="KW-0518">Myosin</keyword>
<evidence type="ECO:0000256" key="6">
    <source>
        <dbReference type="ARBA" id="ARBA00023043"/>
    </source>
</evidence>
<keyword evidence="6" id="KW-0040">ANK repeat</keyword>
<dbReference type="InterPro" id="IPR035507">
    <property type="entry name" value="Ie/If_SH3"/>
</dbReference>
<dbReference type="GO" id="GO:0005516">
    <property type="term" value="F:calmodulin binding"/>
    <property type="evidence" value="ECO:0007669"/>
    <property type="project" value="UniProtKB-KW"/>
</dbReference>